<evidence type="ECO:0000313" key="1">
    <source>
        <dbReference type="EMBL" id="TGX40690.1"/>
    </source>
</evidence>
<dbReference type="InterPro" id="IPR010296">
    <property type="entry name" value="DUF899_thioredox"/>
</dbReference>
<dbReference type="InterPro" id="IPR036249">
    <property type="entry name" value="Thioredoxin-like_sf"/>
</dbReference>
<gene>
    <name evidence="1" type="ORF">E5A74_14415</name>
</gene>
<dbReference type="Proteomes" id="UP000309848">
    <property type="component" value="Unassembled WGS sequence"/>
</dbReference>
<evidence type="ECO:0000313" key="2">
    <source>
        <dbReference type="Proteomes" id="UP000309848"/>
    </source>
</evidence>
<dbReference type="Pfam" id="PF05988">
    <property type="entry name" value="DUF899"/>
    <property type="match status" value="1"/>
</dbReference>
<protein>
    <submittedName>
        <fullName evidence="1">DUF899 domain-containing protein</fullName>
    </submittedName>
</protein>
<reference evidence="1 2" key="1">
    <citation type="submission" date="2019-04" db="EMBL/GenBank/DDBJ databases">
        <title>Sphingomonas psychrotolerans sp. nov., isolated from soil in the Tianshan Mountains, Xinjiang, China.</title>
        <authorList>
            <person name="Luo Y."/>
            <person name="Sheng H."/>
        </authorList>
    </citation>
    <scope>NUCLEOTIDE SEQUENCE [LARGE SCALE GENOMIC DNA]</scope>
    <source>
        <strain evidence="1 2">KIS18-15</strain>
    </source>
</reference>
<dbReference type="SUPFAM" id="SSF52833">
    <property type="entry name" value="Thioredoxin-like"/>
    <property type="match status" value="1"/>
</dbReference>
<organism evidence="1 2">
    <name type="scientific">Sphingomonas naasensis</name>
    <dbReference type="NCBI Taxonomy" id="1344951"/>
    <lineage>
        <taxon>Bacteria</taxon>
        <taxon>Pseudomonadati</taxon>
        <taxon>Pseudomonadota</taxon>
        <taxon>Alphaproteobacteria</taxon>
        <taxon>Sphingomonadales</taxon>
        <taxon>Sphingomonadaceae</taxon>
        <taxon>Sphingomonas</taxon>
    </lineage>
</organism>
<proteinExistence type="predicted"/>
<keyword evidence="2" id="KW-1185">Reference proteome</keyword>
<dbReference type="OrthoDB" id="7335590at2"/>
<dbReference type="RefSeq" id="WP_135986171.1">
    <property type="nucleotide sequence ID" value="NZ_JAASQM010000005.1"/>
</dbReference>
<dbReference type="AlphaFoldDB" id="A0A4S1WGM0"/>
<name>A0A4S1WGM0_9SPHN</name>
<dbReference type="EMBL" id="SRXU01000006">
    <property type="protein sequence ID" value="TGX40690.1"/>
    <property type="molecule type" value="Genomic_DNA"/>
</dbReference>
<sequence length="235" mass="26264">MTVETILPPVEVLAARARSRWPGESAEYRAARTALLADEIALRRQIERVAEQRRALPPGPLVPGDAYSFEGPEGPVTLAELFGDKDTLVVYTWMFGPQRERPCPMCTSLLSAWEGETRDIQQRVALAVTARSPLDKLETFAAGRGWKHLPLYSDADGTFSRDFWAVTPEGDDIPQLLVFSRRDGTIRFFWAGEMDDLTADPGQDPRGAPDLMPLWTILDATPEGRGADWYPKLDY</sequence>
<dbReference type="Gene3D" id="3.40.30.10">
    <property type="entry name" value="Glutaredoxin"/>
    <property type="match status" value="1"/>
</dbReference>
<accession>A0A4S1WGM0</accession>
<comment type="caution">
    <text evidence="1">The sequence shown here is derived from an EMBL/GenBank/DDBJ whole genome shotgun (WGS) entry which is preliminary data.</text>
</comment>